<sequence length="128" mass="14433">MAVNIGSFWRKTYSRLSGYNVQVKNSKFKLSTWPPSRDPNTAGDQGDGTPYEYLEGFPVTRMPFETTGPILASLSQAQYPKLLTSSRIKLRFWYNSAFSGEDRTFPNKNSSFGCTIVRFVNIATPQMA</sequence>
<keyword evidence="2" id="KW-1185">Reference proteome</keyword>
<protein>
    <submittedName>
        <fullName evidence="1">Uncharacterized protein</fullName>
    </submittedName>
</protein>
<organism evidence="1 2">
    <name type="scientific">Hermanssonia centrifuga</name>
    <dbReference type="NCBI Taxonomy" id="98765"/>
    <lineage>
        <taxon>Eukaryota</taxon>
        <taxon>Fungi</taxon>
        <taxon>Dikarya</taxon>
        <taxon>Basidiomycota</taxon>
        <taxon>Agaricomycotina</taxon>
        <taxon>Agaricomycetes</taxon>
        <taxon>Polyporales</taxon>
        <taxon>Meruliaceae</taxon>
        <taxon>Hermanssonia</taxon>
    </lineage>
</organism>
<accession>A0A2R6NYX5</accession>
<dbReference type="EMBL" id="MLYV02000678">
    <property type="protein sequence ID" value="PSR79938.1"/>
    <property type="molecule type" value="Genomic_DNA"/>
</dbReference>
<dbReference type="Proteomes" id="UP000186601">
    <property type="component" value="Unassembled WGS sequence"/>
</dbReference>
<name>A0A2R6NYX5_9APHY</name>
<proteinExistence type="predicted"/>
<dbReference type="AlphaFoldDB" id="A0A2R6NYX5"/>
<comment type="caution">
    <text evidence="1">The sequence shown here is derived from an EMBL/GenBank/DDBJ whole genome shotgun (WGS) entry which is preliminary data.</text>
</comment>
<reference evidence="1 2" key="1">
    <citation type="submission" date="2018-02" db="EMBL/GenBank/DDBJ databases">
        <title>Genome sequence of the basidiomycete white-rot fungus Phlebia centrifuga.</title>
        <authorList>
            <person name="Granchi Z."/>
            <person name="Peng M."/>
            <person name="de Vries R.P."/>
            <person name="Hilden K."/>
            <person name="Makela M.R."/>
            <person name="Grigoriev I."/>
            <person name="Riley R."/>
        </authorList>
    </citation>
    <scope>NUCLEOTIDE SEQUENCE [LARGE SCALE GENOMIC DNA]</scope>
    <source>
        <strain evidence="1 2">FBCC195</strain>
    </source>
</reference>
<gene>
    <name evidence="1" type="ORF">PHLCEN_2v6839</name>
</gene>
<evidence type="ECO:0000313" key="1">
    <source>
        <dbReference type="EMBL" id="PSR79938.1"/>
    </source>
</evidence>
<evidence type="ECO:0000313" key="2">
    <source>
        <dbReference type="Proteomes" id="UP000186601"/>
    </source>
</evidence>